<dbReference type="GO" id="GO:0008168">
    <property type="term" value="F:methyltransferase activity"/>
    <property type="evidence" value="ECO:0007669"/>
    <property type="project" value="UniProtKB-KW"/>
</dbReference>
<sequence length="206" mass="23524">MTSKAYLKERDFKRKNSKKLYTSIESGKFKGKKLLLPSLSTTRSTKSIVKACVFNVLRDILRDKIFIEVFGGSALMAAEALSNEALKAYAIELDYKAYHIALENAKNISSEIIALQGDSFKILPDLVCDLNKKELILYFDPPFNIRDGFDEIYERVYELIKNLNTSHIVYIIIEHYSLVKTPQNLGIFNLIKVKKFGSTSLSFYTI</sequence>
<evidence type="ECO:0000256" key="2">
    <source>
        <dbReference type="ARBA" id="ARBA00022679"/>
    </source>
</evidence>
<name>A0A4Q9JUJ5_9BACT</name>
<organism evidence="3 4">
    <name type="scientific">Campylobacter novaezeelandiae</name>
    <dbReference type="NCBI Taxonomy" id="2267891"/>
    <lineage>
        <taxon>Bacteria</taxon>
        <taxon>Pseudomonadati</taxon>
        <taxon>Campylobacterota</taxon>
        <taxon>Epsilonproteobacteria</taxon>
        <taxon>Campylobacterales</taxon>
        <taxon>Campylobacteraceae</taxon>
        <taxon>Campylobacter</taxon>
    </lineage>
</organism>
<dbReference type="SUPFAM" id="SSF53335">
    <property type="entry name" value="S-adenosyl-L-methionine-dependent methyltransferases"/>
    <property type="match status" value="1"/>
</dbReference>
<dbReference type="AlphaFoldDB" id="A0A4Q9JUJ5"/>
<protein>
    <submittedName>
        <fullName evidence="3">23S rRNA (Adenine(2030)-N(6))-methyltransferase RlmJ</fullName>
    </submittedName>
</protein>
<dbReference type="PANTHER" id="PTHR43542:SF1">
    <property type="entry name" value="METHYLTRANSFERASE"/>
    <property type="match status" value="1"/>
</dbReference>
<dbReference type="Pfam" id="PF03602">
    <property type="entry name" value="Cons_hypoth95"/>
    <property type="match status" value="1"/>
</dbReference>
<dbReference type="GO" id="GO:0031167">
    <property type="term" value="P:rRNA methylation"/>
    <property type="evidence" value="ECO:0007669"/>
    <property type="project" value="InterPro"/>
</dbReference>
<dbReference type="PANTHER" id="PTHR43542">
    <property type="entry name" value="METHYLTRANSFERASE"/>
    <property type="match status" value="1"/>
</dbReference>
<keyword evidence="2 3" id="KW-0808">Transferase</keyword>
<evidence type="ECO:0000313" key="4">
    <source>
        <dbReference type="Proteomes" id="UP000292583"/>
    </source>
</evidence>
<proteinExistence type="predicted"/>
<gene>
    <name evidence="3" type="ORF">DU473_04700</name>
</gene>
<accession>A0A4Q9JUJ5</accession>
<dbReference type="InterPro" id="IPR004398">
    <property type="entry name" value="RNA_MeTrfase_RsmD"/>
</dbReference>
<reference evidence="3 4" key="1">
    <citation type="submission" date="2018-07" db="EMBL/GenBank/DDBJ databases">
        <title>Campylobacter zealandensis sp. nov., isolated from birds and water in New Zealand.</title>
        <authorList>
            <person name="Wilkinson D.A."/>
            <person name="Biggs P.J."/>
            <person name="French N.P."/>
            <person name="Midwinter A.C."/>
        </authorList>
    </citation>
    <scope>NUCLEOTIDE SEQUENCE [LARGE SCALE GENOMIC DNA]</scope>
    <source>
        <strain evidence="3 4">B423b</strain>
    </source>
</reference>
<dbReference type="EMBL" id="QPGR01000007">
    <property type="protein sequence ID" value="TBR81106.1"/>
    <property type="molecule type" value="Genomic_DNA"/>
</dbReference>
<keyword evidence="1 3" id="KW-0489">Methyltransferase</keyword>
<dbReference type="OrthoDB" id="9803017at2"/>
<comment type="caution">
    <text evidence="3">The sequence shown here is derived from an EMBL/GenBank/DDBJ whole genome shotgun (WGS) entry which is preliminary data.</text>
</comment>
<dbReference type="Proteomes" id="UP000292583">
    <property type="component" value="Unassembled WGS sequence"/>
</dbReference>
<dbReference type="InterPro" id="IPR029063">
    <property type="entry name" value="SAM-dependent_MTases_sf"/>
</dbReference>
<keyword evidence="4" id="KW-1185">Reference proteome</keyword>
<evidence type="ECO:0000313" key="3">
    <source>
        <dbReference type="EMBL" id="TBR81106.1"/>
    </source>
</evidence>
<evidence type="ECO:0000256" key="1">
    <source>
        <dbReference type="ARBA" id="ARBA00022603"/>
    </source>
</evidence>
<dbReference type="PIRSF" id="PIRSF004553">
    <property type="entry name" value="CHP00095"/>
    <property type="match status" value="1"/>
</dbReference>
<dbReference type="Gene3D" id="3.40.50.150">
    <property type="entry name" value="Vaccinia Virus protein VP39"/>
    <property type="match status" value="1"/>
</dbReference>